<accession>A0A6A4RJJ4</accession>
<dbReference type="EMBL" id="WSFO01000002">
    <property type="protein sequence ID" value="KAE9631544.1"/>
    <property type="molecule type" value="Genomic_DNA"/>
</dbReference>
<keyword evidence="1" id="KW-1133">Transmembrane helix</keyword>
<name>A0A6A4RJJ4_9RHOB</name>
<proteinExistence type="predicted"/>
<reference evidence="2 3" key="1">
    <citation type="submission" date="2019-12" db="EMBL/GenBank/DDBJ databases">
        <authorList>
            <person name="Zhang Y.-J."/>
        </authorList>
    </citation>
    <scope>NUCLEOTIDE SEQUENCE [LARGE SCALE GENOMIC DNA]</scope>
    <source>
        <strain evidence="2 3">H18S-6</strain>
    </source>
</reference>
<comment type="caution">
    <text evidence="2">The sequence shown here is derived from an EMBL/GenBank/DDBJ whole genome shotgun (WGS) entry which is preliminary data.</text>
</comment>
<evidence type="ECO:0000256" key="1">
    <source>
        <dbReference type="SAM" id="Phobius"/>
    </source>
</evidence>
<dbReference type="AlphaFoldDB" id="A0A6A4RJJ4"/>
<keyword evidence="1" id="KW-0812">Transmembrane</keyword>
<evidence type="ECO:0000313" key="2">
    <source>
        <dbReference type="EMBL" id="KAE9631544.1"/>
    </source>
</evidence>
<keyword evidence="1" id="KW-0472">Membrane</keyword>
<sequence length="223" mass="23865">MSDADSFIDEVTEEVRRDRMFLALKRYGWIGGVVVAVIVGGAAYREFDQARTTASAEALGDSIIAALAENDTDKRAESLATVTAETPGGDAILKMLQAGALANSDQVPAAVALLGEVALNADLPLIYRHTATYKALALQHDTLSVQDRRLQYEALSQPGAPLRLLAQEQLALIDIAESDVEAAITRLRAIIEDAEVRADLQDRARQVIVALGGKLEVETPSQG</sequence>
<evidence type="ECO:0000313" key="3">
    <source>
        <dbReference type="Proteomes" id="UP000441586"/>
    </source>
</evidence>
<gene>
    <name evidence="2" type="ORF">GP644_04280</name>
</gene>
<evidence type="ECO:0008006" key="4">
    <source>
        <dbReference type="Google" id="ProtNLM"/>
    </source>
</evidence>
<dbReference type="Proteomes" id="UP000441586">
    <property type="component" value="Unassembled WGS sequence"/>
</dbReference>
<dbReference type="RefSeq" id="WP_158977314.1">
    <property type="nucleotide sequence ID" value="NZ_WSFO01000002.1"/>
</dbReference>
<organism evidence="2 3">
    <name type="scientific">Parasedimentitalea maritima</name>
    <dbReference type="NCBI Taxonomy" id="2578117"/>
    <lineage>
        <taxon>Bacteria</taxon>
        <taxon>Pseudomonadati</taxon>
        <taxon>Pseudomonadota</taxon>
        <taxon>Alphaproteobacteria</taxon>
        <taxon>Rhodobacterales</taxon>
        <taxon>Paracoccaceae</taxon>
        <taxon>Parasedimentitalea</taxon>
    </lineage>
</organism>
<feature type="transmembrane region" description="Helical" evidence="1">
    <location>
        <begin position="26"/>
        <end position="44"/>
    </location>
</feature>
<protein>
    <recommendedName>
        <fullName evidence="4">Tetratricopeptide repeat-like domain-containing protein</fullName>
    </recommendedName>
</protein>